<evidence type="ECO:0000256" key="2">
    <source>
        <dbReference type="SAM" id="MobiDB-lite"/>
    </source>
</evidence>
<feature type="coiled-coil region" evidence="1">
    <location>
        <begin position="661"/>
        <end position="734"/>
    </location>
</feature>
<feature type="coiled-coil region" evidence="1">
    <location>
        <begin position="212"/>
        <end position="260"/>
    </location>
</feature>
<feature type="coiled-coil region" evidence="1">
    <location>
        <begin position="323"/>
        <end position="497"/>
    </location>
</feature>
<feature type="coiled-coil region" evidence="1">
    <location>
        <begin position="558"/>
        <end position="585"/>
    </location>
</feature>
<evidence type="ECO:0008006" key="5">
    <source>
        <dbReference type="Google" id="ProtNLM"/>
    </source>
</evidence>
<sequence>MLNLQSDSTQQSSDESDIRRLQELNSQLRQKNEKLSLEISSLRSQFNEATAIGSQLEQIHQKNSKLATDLRNVTIERDELSHRLDINIQMIDELRAAKEQEKREAERRIQTEINDARETYEKNFEELTNKYNKSQNELKEALKSLQNIQNENESLSNSIKSAVEAAQTYFVQPIKTLDQLTSQLQEKSGYNYNLNQENNPNPQKFPEGNLNIQELQKQIKNIKQKAKEERRLRKDAEKHISELEEKIQECQKELESSKSKNESIITDLKRQLELAELQKNSITTSSEKRISDLKMILEKERSKNQPLSASPSARSLPAQESLNSTLQSKINSQETKLKEAQASIFSLRKQNATLISQISETENTKELLQRKLQSANEESEQCRKLNDEIKSELTSLTMERDDLKEQLETALAQVEAARSSFNQSKSAFSEASCQIDKLRNAVNISESMVSKQREEIANLVKDRNQCINSIHKQNEALVAAEEMINRLIEENKEVKKTLNIHLKTIRETEVVPKSEEIPPTSWFCIDFPRPLCASISDIAQNPALPTTAKLRNVLTTIAKYYNKQLEELNTEKENLSEKLNGIVDKFDHFFISLGPIVEDQTLNGENFLNDTRKETTIIKYLTDLQNFKIGKKLENAQLDKEITDVLNRLNVKALNEVPSAIDQLINLNDQYKKGIESLKSNQKKMAKAVKLLKAANHEITSEKKKAEEEHQQIVSQLEEEKNALKDEINGHQRSIFQLRSQMDDITNSNSALITARNDECNDQFIHMKSEHEQAKKEYLRELETKSQKVEELTEKVEKLEHELNQWKKTSEMLKASKIEKEQQLQTLLTQIDDNEKENRLKIEAVKAELKDQYEKSVSQIKAKNNQLRELVSNVSSALNESEERNKNLLASNSQLAMEKQQLLAKVDTLTEEQTRERQLTEAKLKTLELSLTTQRQMDLEDERARLEEEKRKIYGVMASNFHNLFDARQQLNDAGYKAFVEKCAAEMTKLARQDANLRRLLGLGATESVEDAVQKLLLSLYH</sequence>
<feature type="compositionally biased region" description="Low complexity" evidence="2">
    <location>
        <begin position="306"/>
        <end position="318"/>
    </location>
</feature>
<evidence type="ECO:0000313" key="3">
    <source>
        <dbReference type="EMBL" id="KAK8887671.1"/>
    </source>
</evidence>
<name>A0ABR2K9T6_9EUKA</name>
<dbReference type="PANTHER" id="PTHR45615:SF63">
    <property type="entry name" value="CHROMOSOME UNDETERMINED SCAFFOLD_10, WHOLE GENOME SHOTGUN SEQUENCE"/>
    <property type="match status" value="1"/>
</dbReference>
<protein>
    <recommendedName>
        <fullName evidence="5">Viral A-type inclusion protein</fullName>
    </recommendedName>
</protein>
<dbReference type="PANTHER" id="PTHR45615">
    <property type="entry name" value="MYOSIN HEAVY CHAIN, NON-MUSCLE"/>
    <property type="match status" value="1"/>
</dbReference>
<dbReference type="Proteomes" id="UP001470230">
    <property type="component" value="Unassembled WGS sequence"/>
</dbReference>
<organism evidence="3 4">
    <name type="scientific">Tritrichomonas musculus</name>
    <dbReference type="NCBI Taxonomy" id="1915356"/>
    <lineage>
        <taxon>Eukaryota</taxon>
        <taxon>Metamonada</taxon>
        <taxon>Parabasalia</taxon>
        <taxon>Tritrichomonadida</taxon>
        <taxon>Tritrichomonadidae</taxon>
        <taxon>Tritrichomonas</taxon>
    </lineage>
</organism>
<evidence type="ECO:0000313" key="4">
    <source>
        <dbReference type="Proteomes" id="UP001470230"/>
    </source>
</evidence>
<gene>
    <name evidence="3" type="ORF">M9Y10_038724</name>
</gene>
<proteinExistence type="predicted"/>
<feature type="coiled-coil region" evidence="1">
    <location>
        <begin position="84"/>
        <end position="165"/>
    </location>
</feature>
<keyword evidence="1" id="KW-0175">Coiled coil</keyword>
<feature type="coiled-coil region" evidence="1">
    <location>
        <begin position="768"/>
        <end position="949"/>
    </location>
</feature>
<evidence type="ECO:0000256" key="1">
    <source>
        <dbReference type="SAM" id="Coils"/>
    </source>
</evidence>
<dbReference type="EMBL" id="JAPFFF010000006">
    <property type="protein sequence ID" value="KAK8887671.1"/>
    <property type="molecule type" value="Genomic_DNA"/>
</dbReference>
<dbReference type="Gene3D" id="1.10.287.1490">
    <property type="match status" value="1"/>
</dbReference>
<comment type="caution">
    <text evidence="3">The sequence shown here is derived from an EMBL/GenBank/DDBJ whole genome shotgun (WGS) entry which is preliminary data.</text>
</comment>
<keyword evidence="4" id="KW-1185">Reference proteome</keyword>
<reference evidence="3 4" key="1">
    <citation type="submission" date="2024-04" db="EMBL/GenBank/DDBJ databases">
        <title>Tritrichomonas musculus Genome.</title>
        <authorList>
            <person name="Alves-Ferreira E."/>
            <person name="Grigg M."/>
            <person name="Lorenzi H."/>
            <person name="Galac M."/>
        </authorList>
    </citation>
    <scope>NUCLEOTIDE SEQUENCE [LARGE SCALE GENOMIC DNA]</scope>
    <source>
        <strain evidence="3 4">EAF2021</strain>
    </source>
</reference>
<accession>A0ABR2K9T6</accession>
<feature type="coiled-coil region" evidence="1">
    <location>
        <begin position="18"/>
        <end position="45"/>
    </location>
</feature>
<feature type="region of interest" description="Disordered" evidence="2">
    <location>
        <begin position="301"/>
        <end position="320"/>
    </location>
</feature>